<name>A0A134CH76_9FIRM</name>
<dbReference type="SUPFAM" id="SSF55681">
    <property type="entry name" value="Class II aaRS and biotin synthetases"/>
    <property type="match status" value="1"/>
</dbReference>
<comment type="subcellular location">
    <subcellularLocation>
        <location evidence="1 11">Cytoplasm</location>
    </subcellularLocation>
</comment>
<dbReference type="GO" id="GO:0016740">
    <property type="term" value="F:transferase activity"/>
    <property type="evidence" value="ECO:0007669"/>
    <property type="project" value="UniProtKB-ARBA"/>
</dbReference>
<dbReference type="InterPro" id="IPR045864">
    <property type="entry name" value="aa-tRNA-synth_II/BPL/LPL"/>
</dbReference>
<reference evidence="15" key="1">
    <citation type="submission" date="2016-01" db="EMBL/GenBank/DDBJ databases">
        <authorList>
            <person name="Mitreva M."/>
            <person name="Pepin K.H."/>
            <person name="Mihindukulasuriya K.A."/>
            <person name="Fulton R."/>
            <person name="Fronick C."/>
            <person name="O'Laughlin M."/>
            <person name="Miner T."/>
            <person name="Herter B."/>
            <person name="Rosa B.A."/>
            <person name="Cordes M."/>
            <person name="Tomlinson C."/>
            <person name="Wollam A."/>
            <person name="Palsikar V.B."/>
            <person name="Mardis E.R."/>
            <person name="Wilson R.K."/>
        </authorList>
    </citation>
    <scope>NUCLEOTIDE SEQUENCE [LARGE SCALE GENOMIC DNA]</scope>
    <source>
        <strain evidence="15">KA00182</strain>
    </source>
</reference>
<dbReference type="InterPro" id="IPR004516">
    <property type="entry name" value="HisRS/HisZ"/>
</dbReference>
<keyword evidence="7 11" id="KW-0067">ATP-binding</keyword>
<sequence length="424" mass="48055">MSITAPRGTQDFLPEQTVAWQMLESKIRNICALYGFGEIRTPIFEQTELFLRGIGETTDVVTKEMYTFLDRGGRSMTLRPENTASVVRSFLEHKLYSEAKVHKLYYMGPMFRHDRPQAGRYRQFNQFGVEAIGSKSPAVDAEIIAMAFQLFHELGLEDLTLHLNSVGCSCCRPRYREKLLTFLENKKEELCEDCRTRLEKNPLRVLDCKLDGEKMMQMGVPLITDSLCDMCHDHFEQVQTYLTSIHIPFVLDPRLVRGLDYYTNTAFEIMYTPLGAQSTICGGGRYDGLISEVGGPDTPGIGFAIGMERLLLTLQEQGLMKNVETPIPVYIVALGDKAREQAFVVQQQLRDRGIYVEIDLMGRSMKGQMKAANKSRAIYTVIMGDDELAQGEVSVRNMQTKEQVSVALDDIITYIEEQEKGMKA</sequence>
<evidence type="ECO:0000256" key="4">
    <source>
        <dbReference type="ARBA" id="ARBA00022490"/>
    </source>
</evidence>
<dbReference type="NCBIfam" id="TIGR00442">
    <property type="entry name" value="hisS"/>
    <property type="match status" value="1"/>
</dbReference>
<keyword evidence="15" id="KW-1185">Reference proteome</keyword>
<dbReference type="PATRIC" id="fig|1588748.3.peg.741"/>
<dbReference type="InterPro" id="IPR004154">
    <property type="entry name" value="Anticodon-bd"/>
</dbReference>
<dbReference type="HAMAP" id="MF_00127">
    <property type="entry name" value="His_tRNA_synth"/>
    <property type="match status" value="1"/>
</dbReference>
<evidence type="ECO:0000259" key="13">
    <source>
        <dbReference type="PROSITE" id="PS50862"/>
    </source>
</evidence>
<dbReference type="RefSeq" id="WP_062485498.1">
    <property type="nucleotide sequence ID" value="NZ_KQ960941.1"/>
</dbReference>
<dbReference type="PANTHER" id="PTHR43707">
    <property type="entry name" value="HISTIDYL-TRNA SYNTHETASE"/>
    <property type="match status" value="1"/>
</dbReference>
<dbReference type="SUPFAM" id="SSF52954">
    <property type="entry name" value="Class II aaRS ABD-related"/>
    <property type="match status" value="1"/>
</dbReference>
<accession>A0A134CH76</accession>
<dbReference type="CDD" id="cd00859">
    <property type="entry name" value="HisRS_anticodon"/>
    <property type="match status" value="1"/>
</dbReference>
<dbReference type="Pfam" id="PF03129">
    <property type="entry name" value="HGTP_anticodon"/>
    <property type="match status" value="1"/>
</dbReference>
<comment type="subunit">
    <text evidence="3 11">Homodimer.</text>
</comment>
<dbReference type="Proteomes" id="UP000070160">
    <property type="component" value="Unassembled WGS sequence"/>
</dbReference>
<keyword evidence="8 11" id="KW-0648">Protein biosynthesis</keyword>
<feature type="binding site" evidence="12">
    <location>
        <position position="112"/>
    </location>
    <ligand>
        <name>L-histidine</name>
        <dbReference type="ChEBI" id="CHEBI:57595"/>
    </ligand>
</feature>
<dbReference type="Gene3D" id="3.30.930.10">
    <property type="entry name" value="Bira Bifunctional Protein, Domain 2"/>
    <property type="match status" value="1"/>
</dbReference>
<feature type="binding site" evidence="12">
    <location>
        <begin position="261"/>
        <end position="262"/>
    </location>
    <ligand>
        <name>L-histidine</name>
        <dbReference type="ChEBI" id="CHEBI:57595"/>
    </ligand>
</feature>
<keyword evidence="6 11" id="KW-0547">Nucleotide-binding</keyword>
<dbReference type="InterPro" id="IPR015807">
    <property type="entry name" value="His-tRNA-ligase"/>
</dbReference>
<evidence type="ECO:0000256" key="3">
    <source>
        <dbReference type="ARBA" id="ARBA00011738"/>
    </source>
</evidence>
<evidence type="ECO:0000256" key="5">
    <source>
        <dbReference type="ARBA" id="ARBA00022598"/>
    </source>
</evidence>
<feature type="binding site" evidence="12">
    <location>
        <begin position="81"/>
        <end position="83"/>
    </location>
    <ligand>
        <name>L-histidine</name>
        <dbReference type="ChEBI" id="CHEBI:57595"/>
    </ligand>
</feature>
<feature type="binding site" evidence="12">
    <location>
        <position position="126"/>
    </location>
    <ligand>
        <name>L-histidine</name>
        <dbReference type="ChEBI" id="CHEBI:57595"/>
    </ligand>
</feature>
<evidence type="ECO:0000313" key="15">
    <source>
        <dbReference type="Proteomes" id="UP000070160"/>
    </source>
</evidence>
<dbReference type="GO" id="GO:0005524">
    <property type="term" value="F:ATP binding"/>
    <property type="evidence" value="ECO:0007669"/>
    <property type="project" value="UniProtKB-UniRule"/>
</dbReference>
<dbReference type="InterPro" id="IPR041715">
    <property type="entry name" value="HisRS-like_core"/>
</dbReference>
<dbReference type="GO" id="GO:0005737">
    <property type="term" value="C:cytoplasm"/>
    <property type="evidence" value="ECO:0007669"/>
    <property type="project" value="UniProtKB-SubCell"/>
</dbReference>
<dbReference type="InterPro" id="IPR006195">
    <property type="entry name" value="aa-tRNA-synth_II"/>
</dbReference>
<dbReference type="GO" id="GO:0004821">
    <property type="term" value="F:histidine-tRNA ligase activity"/>
    <property type="evidence" value="ECO:0007669"/>
    <property type="project" value="UniProtKB-UniRule"/>
</dbReference>
<keyword evidence="9 11" id="KW-0030">Aminoacyl-tRNA synthetase</keyword>
<evidence type="ECO:0000256" key="11">
    <source>
        <dbReference type="HAMAP-Rule" id="MF_00127"/>
    </source>
</evidence>
<dbReference type="PIRSF" id="PIRSF001549">
    <property type="entry name" value="His-tRNA_synth"/>
    <property type="match status" value="1"/>
</dbReference>
<feature type="binding site" evidence="12">
    <location>
        <position position="257"/>
    </location>
    <ligand>
        <name>L-histidine</name>
        <dbReference type="ChEBI" id="CHEBI:57595"/>
    </ligand>
</feature>
<evidence type="ECO:0000256" key="2">
    <source>
        <dbReference type="ARBA" id="ARBA00008226"/>
    </source>
</evidence>
<dbReference type="InterPro" id="IPR036621">
    <property type="entry name" value="Anticodon-bd_dom_sf"/>
</dbReference>
<evidence type="ECO:0000256" key="7">
    <source>
        <dbReference type="ARBA" id="ARBA00022840"/>
    </source>
</evidence>
<dbReference type="EMBL" id="LSDT01000029">
    <property type="protein sequence ID" value="KXB91555.1"/>
    <property type="molecule type" value="Genomic_DNA"/>
</dbReference>
<evidence type="ECO:0000256" key="1">
    <source>
        <dbReference type="ARBA" id="ARBA00004496"/>
    </source>
</evidence>
<keyword evidence="4 11" id="KW-0963">Cytoplasm</keyword>
<evidence type="ECO:0000256" key="8">
    <source>
        <dbReference type="ARBA" id="ARBA00022917"/>
    </source>
</evidence>
<evidence type="ECO:0000256" key="12">
    <source>
        <dbReference type="PIRSR" id="PIRSR001549-1"/>
    </source>
</evidence>
<dbReference type="FunFam" id="3.30.930.10:FF:000005">
    <property type="entry name" value="Histidine--tRNA ligase"/>
    <property type="match status" value="1"/>
</dbReference>
<dbReference type="Pfam" id="PF13393">
    <property type="entry name" value="tRNA-synt_His"/>
    <property type="match status" value="1"/>
</dbReference>
<comment type="caution">
    <text evidence="14">The sequence shown here is derived from an EMBL/GenBank/DDBJ whole genome shotgun (WGS) entry which is preliminary data.</text>
</comment>
<dbReference type="CDD" id="cd00773">
    <property type="entry name" value="HisRS-like_core"/>
    <property type="match status" value="1"/>
</dbReference>
<gene>
    <name evidence="11" type="primary">hisS</name>
    <name evidence="14" type="ORF">HMPREF3182_00777</name>
</gene>
<dbReference type="PANTHER" id="PTHR43707:SF1">
    <property type="entry name" value="HISTIDINE--TRNA LIGASE, MITOCHONDRIAL-RELATED"/>
    <property type="match status" value="1"/>
</dbReference>
<evidence type="ECO:0000313" key="14">
    <source>
        <dbReference type="EMBL" id="KXB91555.1"/>
    </source>
</evidence>
<evidence type="ECO:0000256" key="9">
    <source>
        <dbReference type="ARBA" id="ARBA00023146"/>
    </source>
</evidence>
<dbReference type="STRING" id="1588748.HMPREF3182_00777"/>
<dbReference type="GO" id="GO:0140096">
    <property type="term" value="F:catalytic activity, acting on a protein"/>
    <property type="evidence" value="ECO:0007669"/>
    <property type="project" value="UniProtKB-ARBA"/>
</dbReference>
<dbReference type="Gene3D" id="3.40.50.800">
    <property type="entry name" value="Anticodon-binding domain"/>
    <property type="match status" value="1"/>
</dbReference>
<feature type="domain" description="Aminoacyl-transfer RNA synthetases class-II family profile" evidence="13">
    <location>
        <begin position="1"/>
        <end position="328"/>
    </location>
</feature>
<dbReference type="GO" id="GO:0006427">
    <property type="term" value="P:histidyl-tRNA aminoacylation"/>
    <property type="evidence" value="ECO:0007669"/>
    <property type="project" value="UniProtKB-UniRule"/>
</dbReference>
<proteinExistence type="inferred from homology"/>
<feature type="binding site" evidence="12">
    <location>
        <position position="130"/>
    </location>
    <ligand>
        <name>L-histidine</name>
        <dbReference type="ChEBI" id="CHEBI:57595"/>
    </ligand>
</feature>
<dbReference type="PROSITE" id="PS50862">
    <property type="entry name" value="AA_TRNA_LIGASE_II"/>
    <property type="match status" value="1"/>
</dbReference>
<dbReference type="InterPro" id="IPR033656">
    <property type="entry name" value="HisRS_anticodon"/>
</dbReference>
<dbReference type="AlphaFoldDB" id="A0A134CH76"/>
<comment type="catalytic activity">
    <reaction evidence="10 11">
        <text>tRNA(His) + L-histidine + ATP = L-histidyl-tRNA(His) + AMP + diphosphate + H(+)</text>
        <dbReference type="Rhea" id="RHEA:17313"/>
        <dbReference type="Rhea" id="RHEA-COMP:9665"/>
        <dbReference type="Rhea" id="RHEA-COMP:9689"/>
        <dbReference type="ChEBI" id="CHEBI:15378"/>
        <dbReference type="ChEBI" id="CHEBI:30616"/>
        <dbReference type="ChEBI" id="CHEBI:33019"/>
        <dbReference type="ChEBI" id="CHEBI:57595"/>
        <dbReference type="ChEBI" id="CHEBI:78442"/>
        <dbReference type="ChEBI" id="CHEBI:78527"/>
        <dbReference type="ChEBI" id="CHEBI:456215"/>
        <dbReference type="EC" id="6.1.1.21"/>
    </reaction>
</comment>
<organism evidence="14 15">
    <name type="scientific">Megasphaera hutchinsoni</name>
    <dbReference type="NCBI Taxonomy" id="1588748"/>
    <lineage>
        <taxon>Bacteria</taxon>
        <taxon>Bacillati</taxon>
        <taxon>Bacillota</taxon>
        <taxon>Negativicutes</taxon>
        <taxon>Veillonellales</taxon>
        <taxon>Veillonellaceae</taxon>
        <taxon>Megasphaera</taxon>
    </lineage>
</organism>
<evidence type="ECO:0000256" key="10">
    <source>
        <dbReference type="ARBA" id="ARBA00047639"/>
    </source>
</evidence>
<dbReference type="EC" id="6.1.1.21" evidence="11"/>
<protein>
    <recommendedName>
        <fullName evidence="11">Histidine--tRNA ligase</fullName>
        <ecNumber evidence="11">6.1.1.21</ecNumber>
    </recommendedName>
    <alternativeName>
        <fullName evidence="11">Histidyl-tRNA synthetase</fullName>
        <shortName evidence="11">HisRS</shortName>
    </alternativeName>
</protein>
<evidence type="ECO:0000256" key="6">
    <source>
        <dbReference type="ARBA" id="ARBA00022741"/>
    </source>
</evidence>
<comment type="similarity">
    <text evidence="2 11">Belongs to the class-II aminoacyl-tRNA synthetase family.</text>
</comment>
<keyword evidence="5 11" id="KW-0436">Ligase</keyword>